<evidence type="ECO:0000256" key="12">
    <source>
        <dbReference type="ARBA" id="ARBA00038905"/>
    </source>
</evidence>
<evidence type="ECO:0000313" key="21">
    <source>
        <dbReference type="Proteomes" id="UP000076066"/>
    </source>
</evidence>
<keyword evidence="9" id="KW-0234">DNA repair</keyword>
<dbReference type="InterPro" id="IPR000086">
    <property type="entry name" value="NUDIX_hydrolase_dom"/>
</dbReference>
<dbReference type="Pfam" id="PF14815">
    <property type="entry name" value="NUDIX_4"/>
    <property type="match status" value="1"/>
</dbReference>
<evidence type="ECO:0000256" key="1">
    <source>
        <dbReference type="ARBA" id="ARBA00001946"/>
    </source>
</evidence>
<organism evidence="20 21">
    <name type="scientific">Haematospirillum jordaniae</name>
    <dbReference type="NCBI Taxonomy" id="1549855"/>
    <lineage>
        <taxon>Bacteria</taxon>
        <taxon>Pseudomonadati</taxon>
        <taxon>Pseudomonadota</taxon>
        <taxon>Alphaproteobacteria</taxon>
        <taxon>Rhodospirillales</taxon>
        <taxon>Novispirillaceae</taxon>
        <taxon>Haematospirillum</taxon>
    </lineage>
</organism>
<evidence type="ECO:0000256" key="2">
    <source>
        <dbReference type="ARBA" id="ARBA00005582"/>
    </source>
</evidence>
<dbReference type="AlphaFoldDB" id="A0A143DFY3"/>
<keyword evidence="21" id="KW-1185">Reference proteome</keyword>
<dbReference type="GO" id="GO:0008413">
    <property type="term" value="F:8-oxo-7,8-dihydroguanosine triphosphate pyrophosphatase activity"/>
    <property type="evidence" value="ECO:0007669"/>
    <property type="project" value="InterPro"/>
</dbReference>
<comment type="cofactor">
    <cofactor evidence="1 18">
        <name>Mg(2+)</name>
        <dbReference type="ChEBI" id="CHEBI:18420"/>
    </cofactor>
</comment>
<dbReference type="InterPro" id="IPR029119">
    <property type="entry name" value="MutY_C"/>
</dbReference>
<dbReference type="PANTHER" id="PTHR47707">
    <property type="entry name" value="8-OXO-DGTP DIPHOSPHATASE"/>
    <property type="match status" value="1"/>
</dbReference>
<feature type="domain" description="Nudix hydrolase" evidence="19">
    <location>
        <begin position="13"/>
        <end position="140"/>
    </location>
</feature>
<evidence type="ECO:0000256" key="3">
    <source>
        <dbReference type="ARBA" id="ARBA00022457"/>
    </source>
</evidence>
<evidence type="ECO:0000256" key="5">
    <source>
        <dbReference type="ARBA" id="ARBA00022723"/>
    </source>
</evidence>
<evidence type="ECO:0000256" key="18">
    <source>
        <dbReference type="PIRSR" id="PIRSR603561-2"/>
    </source>
</evidence>
<dbReference type="EC" id="3.6.1.55" evidence="12"/>
<sequence length="143" mass="16284">MERSSFRSHTTRRTILVSAAALIDPDNRILLQKRPVGKPMAGLWEFPGGKVDPGETPEQALVRELHEELGIDIRAGCLAPLTFASHHYDDFHLLMPLYICRQWEGTPRSREGQELAWASRQALRSYPMPEADLPLIPILDMWL</sequence>
<feature type="binding site" evidence="17">
    <location>
        <begin position="45"/>
        <end position="48"/>
    </location>
    <ligand>
        <name>8-oxo-dGTP</name>
        <dbReference type="ChEBI" id="CHEBI:77896"/>
    </ligand>
</feature>
<evidence type="ECO:0000256" key="8">
    <source>
        <dbReference type="ARBA" id="ARBA00022842"/>
    </source>
</evidence>
<evidence type="ECO:0000256" key="15">
    <source>
        <dbReference type="ARBA" id="ARBA00041979"/>
    </source>
</evidence>
<comment type="similarity">
    <text evidence="2">Belongs to the Nudix hydrolase family.</text>
</comment>
<keyword evidence="5 18" id="KW-0479">Metal-binding</keyword>
<evidence type="ECO:0000256" key="10">
    <source>
        <dbReference type="ARBA" id="ARBA00035861"/>
    </source>
</evidence>
<dbReference type="InterPro" id="IPR003561">
    <property type="entry name" value="Mutator_MutT"/>
</dbReference>
<gene>
    <name evidence="20" type="ORF">AY555_04925</name>
</gene>
<evidence type="ECO:0000256" key="9">
    <source>
        <dbReference type="ARBA" id="ARBA00023204"/>
    </source>
</evidence>
<keyword evidence="8 18" id="KW-0460">Magnesium</keyword>
<keyword evidence="4" id="KW-0235">DNA replication</keyword>
<evidence type="ECO:0000256" key="13">
    <source>
        <dbReference type="ARBA" id="ARBA00040794"/>
    </source>
</evidence>
<evidence type="ECO:0000313" key="20">
    <source>
        <dbReference type="EMBL" id="AMW35556.1"/>
    </source>
</evidence>
<dbReference type="GO" id="GO:0006260">
    <property type="term" value="P:DNA replication"/>
    <property type="evidence" value="ECO:0007669"/>
    <property type="project" value="UniProtKB-KW"/>
</dbReference>
<evidence type="ECO:0000256" key="11">
    <source>
        <dbReference type="ARBA" id="ARBA00036904"/>
    </source>
</evidence>
<evidence type="ECO:0000256" key="16">
    <source>
        <dbReference type="ARBA" id="ARBA00042798"/>
    </source>
</evidence>
<feature type="binding site" evidence="17">
    <location>
        <position position="34"/>
    </location>
    <ligand>
        <name>8-oxo-dGTP</name>
        <dbReference type="ChEBI" id="CHEBI:77896"/>
    </ligand>
</feature>
<dbReference type="Proteomes" id="UP000076066">
    <property type="component" value="Chromosome"/>
</dbReference>
<accession>A0A143DFY3</accession>
<dbReference type="PRINTS" id="PR00502">
    <property type="entry name" value="NUDIXFAMILY"/>
</dbReference>
<dbReference type="PANTHER" id="PTHR47707:SF1">
    <property type="entry name" value="NUDIX HYDROLASE FAMILY PROTEIN"/>
    <property type="match status" value="1"/>
</dbReference>
<dbReference type="GO" id="GO:0044716">
    <property type="term" value="F:8-oxo-GDP phosphatase activity"/>
    <property type="evidence" value="ECO:0007669"/>
    <property type="project" value="TreeGrafter"/>
</dbReference>
<evidence type="ECO:0000256" key="7">
    <source>
        <dbReference type="ARBA" id="ARBA00022801"/>
    </source>
</evidence>
<keyword evidence="6" id="KW-0227">DNA damage</keyword>
<protein>
    <recommendedName>
        <fullName evidence="13">8-oxo-dGTP diphosphatase</fullName>
        <ecNumber evidence="12">3.6.1.55</ecNumber>
    </recommendedName>
    <alternativeName>
        <fullName evidence="16">7,8-dihydro-8-oxoguanine-triphosphatase</fullName>
    </alternativeName>
    <alternativeName>
        <fullName evidence="15">Mutator protein MutT</fullName>
    </alternativeName>
    <alternativeName>
        <fullName evidence="14">dGTP pyrophosphohydrolase</fullName>
    </alternativeName>
</protein>
<dbReference type="GO" id="GO:0035539">
    <property type="term" value="F:8-oxo-7,8-dihydrodeoxyguanosine triphosphate pyrophosphatase activity"/>
    <property type="evidence" value="ECO:0007669"/>
    <property type="project" value="UniProtKB-EC"/>
</dbReference>
<evidence type="ECO:0000259" key="19">
    <source>
        <dbReference type="PROSITE" id="PS51462"/>
    </source>
</evidence>
<dbReference type="PROSITE" id="PS51462">
    <property type="entry name" value="NUDIX"/>
    <property type="match status" value="1"/>
</dbReference>
<keyword evidence="3" id="KW-0515">Mutator protein</keyword>
<dbReference type="KEGG" id="hjo:AY555_04925"/>
<dbReference type="STRING" id="1549855.AY555_04925"/>
<comment type="catalytic activity">
    <reaction evidence="11">
        <text>8-oxo-GTP + H2O = 8-oxo-GMP + diphosphate + H(+)</text>
        <dbReference type="Rhea" id="RHEA:67616"/>
        <dbReference type="ChEBI" id="CHEBI:15377"/>
        <dbReference type="ChEBI" id="CHEBI:15378"/>
        <dbReference type="ChEBI" id="CHEBI:33019"/>
        <dbReference type="ChEBI" id="CHEBI:143553"/>
        <dbReference type="ChEBI" id="CHEBI:145694"/>
    </reaction>
</comment>
<dbReference type="EMBL" id="CP014525">
    <property type="protein sequence ID" value="AMW35556.1"/>
    <property type="molecule type" value="Genomic_DNA"/>
</dbReference>
<feature type="binding site" evidence="18">
    <location>
        <position position="68"/>
    </location>
    <ligand>
        <name>Mg(2+)</name>
        <dbReference type="ChEBI" id="CHEBI:18420"/>
    </ligand>
</feature>
<dbReference type="NCBIfam" id="TIGR00586">
    <property type="entry name" value="mutt"/>
    <property type="match status" value="1"/>
</dbReference>
<dbReference type="InterPro" id="IPR020476">
    <property type="entry name" value="Nudix_hydrolase"/>
</dbReference>
<dbReference type="InterPro" id="IPR047127">
    <property type="entry name" value="MutT-like"/>
</dbReference>
<dbReference type="InterPro" id="IPR015797">
    <property type="entry name" value="NUDIX_hydrolase-like_dom_sf"/>
</dbReference>
<name>A0A143DFY3_9PROT</name>
<keyword evidence="7 20" id="KW-0378">Hydrolase</keyword>
<comment type="catalytic activity">
    <reaction evidence="10">
        <text>8-oxo-dGTP + H2O = 8-oxo-dGMP + diphosphate + H(+)</text>
        <dbReference type="Rhea" id="RHEA:31575"/>
        <dbReference type="ChEBI" id="CHEBI:15377"/>
        <dbReference type="ChEBI" id="CHEBI:15378"/>
        <dbReference type="ChEBI" id="CHEBI:33019"/>
        <dbReference type="ChEBI" id="CHEBI:63224"/>
        <dbReference type="ChEBI" id="CHEBI:77896"/>
        <dbReference type="EC" id="3.6.1.55"/>
    </reaction>
</comment>
<evidence type="ECO:0000256" key="6">
    <source>
        <dbReference type="ARBA" id="ARBA00022763"/>
    </source>
</evidence>
<dbReference type="GO" id="GO:0006281">
    <property type="term" value="P:DNA repair"/>
    <property type="evidence" value="ECO:0007669"/>
    <property type="project" value="UniProtKB-KW"/>
</dbReference>
<dbReference type="GO" id="GO:0044715">
    <property type="term" value="F:8-oxo-dGDP phosphatase activity"/>
    <property type="evidence" value="ECO:0007669"/>
    <property type="project" value="TreeGrafter"/>
</dbReference>
<dbReference type="PROSITE" id="PS00893">
    <property type="entry name" value="NUDIX_BOX"/>
    <property type="match status" value="1"/>
</dbReference>
<dbReference type="FunFam" id="3.90.79.10:FF:000014">
    <property type="entry name" value="8-oxo-dGTP diphosphatase MutT"/>
    <property type="match status" value="1"/>
</dbReference>
<dbReference type="Gene3D" id="3.90.79.10">
    <property type="entry name" value="Nucleoside Triphosphate Pyrophosphohydrolase"/>
    <property type="match status" value="1"/>
</dbReference>
<dbReference type="InterPro" id="IPR020084">
    <property type="entry name" value="NUDIX_hydrolase_CS"/>
</dbReference>
<feature type="binding site" evidence="18">
    <location>
        <position position="48"/>
    </location>
    <ligand>
        <name>Mg(2+)</name>
        <dbReference type="ChEBI" id="CHEBI:18420"/>
    </ligand>
</feature>
<evidence type="ECO:0000256" key="4">
    <source>
        <dbReference type="ARBA" id="ARBA00022705"/>
    </source>
</evidence>
<dbReference type="GO" id="GO:0046872">
    <property type="term" value="F:metal ion binding"/>
    <property type="evidence" value="ECO:0007669"/>
    <property type="project" value="UniProtKB-KW"/>
</dbReference>
<evidence type="ECO:0000256" key="17">
    <source>
        <dbReference type="PIRSR" id="PIRSR603561-1"/>
    </source>
</evidence>
<proteinExistence type="inferred from homology"/>
<evidence type="ECO:0000256" key="14">
    <source>
        <dbReference type="ARBA" id="ARBA00041592"/>
    </source>
</evidence>
<reference evidence="20 21" key="1">
    <citation type="submission" date="2016-02" db="EMBL/GenBank/DDBJ databases">
        <title>Complete Genome of H5569, the type strain of the newly described species Haematospirillium jordaniae.</title>
        <authorList>
            <person name="Nicholson A.C."/>
            <person name="Humrighouse B.W."/>
            <person name="Loparov V."/>
            <person name="McQuiston J.R."/>
        </authorList>
    </citation>
    <scope>NUCLEOTIDE SEQUENCE [LARGE SCALE GENOMIC DNA]</scope>
    <source>
        <strain evidence="20 21">H5569</strain>
    </source>
</reference>
<dbReference type="SUPFAM" id="SSF55811">
    <property type="entry name" value="Nudix"/>
    <property type="match status" value="1"/>
</dbReference>
<dbReference type="CDD" id="cd03425">
    <property type="entry name" value="NUDIX_MutT_NudA_like"/>
    <property type="match status" value="1"/>
</dbReference>